<evidence type="ECO:0000256" key="1">
    <source>
        <dbReference type="SAM" id="MobiDB-lite"/>
    </source>
</evidence>
<sequence length="278" mass="32333">MAGIEENVEDTLRFHHLLIVSDDEEQGTTEEEVDDLEEDTESESEEETTLIVGVSGLHDAVYDCQEPIDFYELFLKREIMDLIVRETNRYGIRQNEEFQETSADEMRNYIDLCLQMGLVKMPNLRPCLGGQAGKILKKKTRFEELSKYLHLADNDTSDGDRLHKIRKFVEMFNKAAAECYSPERELCIDESLVPFRGRIVFRQYLPAKRHQYGIKIFKLCSKGGYTVRIKIYAGRDPSREEPLADKVVMELMEGFLDERRVLCTDNYYSSIGRSKIRN</sequence>
<keyword evidence="3" id="KW-1185">Reference proteome</keyword>
<dbReference type="PANTHER" id="PTHR46599:SF3">
    <property type="entry name" value="PIGGYBAC TRANSPOSABLE ELEMENT-DERIVED PROTEIN 4"/>
    <property type="match status" value="1"/>
</dbReference>
<feature type="region of interest" description="Disordered" evidence="1">
    <location>
        <begin position="20"/>
        <end position="46"/>
    </location>
</feature>
<accession>A0A7I5E985</accession>
<evidence type="ECO:0000259" key="2">
    <source>
        <dbReference type="Pfam" id="PF13843"/>
    </source>
</evidence>
<protein>
    <submittedName>
        <fullName evidence="4">DDE_Tnp_1_7 domain-containing protein</fullName>
    </submittedName>
</protein>
<dbReference type="WBParaSite" id="HCON_00081940-00001">
    <property type="protein sequence ID" value="HCON_00081940-00001"/>
    <property type="gene ID" value="HCON_00081940"/>
</dbReference>
<dbReference type="PANTHER" id="PTHR46599">
    <property type="entry name" value="PIGGYBAC TRANSPOSABLE ELEMENT-DERIVED PROTEIN 4"/>
    <property type="match status" value="1"/>
</dbReference>
<dbReference type="Proteomes" id="UP000025227">
    <property type="component" value="Unplaced"/>
</dbReference>
<name>A0A7I5E985_HAECO</name>
<proteinExistence type="predicted"/>
<dbReference type="InterPro" id="IPR029526">
    <property type="entry name" value="PGBD"/>
</dbReference>
<feature type="compositionally biased region" description="Acidic residues" evidence="1">
    <location>
        <begin position="21"/>
        <end position="46"/>
    </location>
</feature>
<evidence type="ECO:0000313" key="3">
    <source>
        <dbReference type="Proteomes" id="UP000025227"/>
    </source>
</evidence>
<dbReference type="AlphaFoldDB" id="A0A7I5E985"/>
<feature type="domain" description="PiggyBac transposable element-derived protein" evidence="2">
    <location>
        <begin position="67"/>
        <end position="272"/>
    </location>
</feature>
<dbReference type="Pfam" id="PF13843">
    <property type="entry name" value="DDE_Tnp_1_7"/>
    <property type="match status" value="1"/>
</dbReference>
<organism evidence="3 4">
    <name type="scientific">Haemonchus contortus</name>
    <name type="common">Barber pole worm</name>
    <dbReference type="NCBI Taxonomy" id="6289"/>
    <lineage>
        <taxon>Eukaryota</taxon>
        <taxon>Metazoa</taxon>
        <taxon>Ecdysozoa</taxon>
        <taxon>Nematoda</taxon>
        <taxon>Chromadorea</taxon>
        <taxon>Rhabditida</taxon>
        <taxon>Rhabditina</taxon>
        <taxon>Rhabditomorpha</taxon>
        <taxon>Strongyloidea</taxon>
        <taxon>Trichostrongylidae</taxon>
        <taxon>Haemonchus</taxon>
    </lineage>
</organism>
<dbReference type="OMA" id="RELCIDE"/>
<reference evidence="4" key="1">
    <citation type="submission" date="2020-12" db="UniProtKB">
        <authorList>
            <consortium name="WormBaseParasite"/>
        </authorList>
    </citation>
    <scope>IDENTIFICATION</scope>
    <source>
        <strain evidence="4">MHco3</strain>
    </source>
</reference>
<dbReference type="OrthoDB" id="10030973at2759"/>
<evidence type="ECO:0000313" key="4">
    <source>
        <dbReference type="WBParaSite" id="HCON_00081940-00001"/>
    </source>
</evidence>